<accession>A0A6A5G7D7</accession>
<evidence type="ECO:0000256" key="3">
    <source>
        <dbReference type="ARBA" id="ARBA00023002"/>
    </source>
</evidence>
<dbReference type="InterPro" id="IPR023210">
    <property type="entry name" value="NADP_OxRdtase_dom"/>
</dbReference>
<reference evidence="5 6" key="1">
    <citation type="submission" date="2019-12" db="EMBL/GenBank/DDBJ databases">
        <title>Chromosome-level assembly of the Caenorhabditis remanei genome.</title>
        <authorList>
            <person name="Teterina A.A."/>
            <person name="Willis J.H."/>
            <person name="Phillips P.C."/>
        </authorList>
    </citation>
    <scope>NUCLEOTIDE SEQUENCE [LARGE SCALE GENOMIC DNA]</scope>
    <source>
        <strain evidence="5 6">PX506</strain>
        <tissue evidence="5">Whole organism</tissue>
    </source>
</reference>
<comment type="similarity">
    <text evidence="1">Belongs to the aldo/keto reductase family.</text>
</comment>
<dbReference type="Gene3D" id="3.20.20.100">
    <property type="entry name" value="NADP-dependent oxidoreductase domain"/>
    <property type="match status" value="1"/>
</dbReference>
<organism evidence="5 6">
    <name type="scientific">Caenorhabditis remanei</name>
    <name type="common">Caenorhabditis vulgaris</name>
    <dbReference type="NCBI Taxonomy" id="31234"/>
    <lineage>
        <taxon>Eukaryota</taxon>
        <taxon>Metazoa</taxon>
        <taxon>Ecdysozoa</taxon>
        <taxon>Nematoda</taxon>
        <taxon>Chromadorea</taxon>
        <taxon>Rhabditida</taxon>
        <taxon>Rhabditina</taxon>
        <taxon>Rhabditomorpha</taxon>
        <taxon>Rhabditoidea</taxon>
        <taxon>Rhabditidae</taxon>
        <taxon>Peloderinae</taxon>
        <taxon>Caenorhabditis</taxon>
    </lineage>
</organism>
<dbReference type="InterPro" id="IPR036812">
    <property type="entry name" value="NAD(P)_OxRdtase_dom_sf"/>
</dbReference>
<sequence length="366" mass="42264">MSHFTNVVGGVFKFSDGHEMPKVGLGISRIETQEALDVSVEAALKSGYRLFDTANLYKNELFLGISLKKYLPVFGLTREDVFITTKVRTLNENTVEEVEKQLANSLATLQTDYIDLLLVHYPRDRDTGNDDDYEVNKSRRKIVWQTLEKAKDSGKLRSIGVSNYEVYHLVEMFQYAKHRPVLNQYEYQPYLTRPTLKKYCDLNNIVVQSYSSLCWGDQNILQEDIIIQLCQKYNQTPQAILYAFAYCSNTSMIPKSATPSRIHDNLHNTIKIQLTDEDLKSLRALDKGKSFLPIGQTWRSFRSRGNWVRFREYLAPMLSPIEGIESLVLIKIIFLTSTPVDSRIKRILGRRGAYHLDDRIVLFEKL</sequence>
<protein>
    <recommendedName>
        <fullName evidence="4">NADP-dependent oxidoreductase domain-containing protein</fullName>
    </recommendedName>
</protein>
<proteinExistence type="inferred from homology"/>
<dbReference type="KEGG" id="crq:GCK72_017530"/>
<keyword evidence="2" id="KW-0521">NADP</keyword>
<gene>
    <name evidence="5" type="ORF">GCK72_017530</name>
</gene>
<dbReference type="PRINTS" id="PR00069">
    <property type="entry name" value="ALDKETRDTASE"/>
</dbReference>
<dbReference type="PANTHER" id="PTHR43827">
    <property type="entry name" value="2,5-DIKETO-D-GLUCONIC ACID REDUCTASE"/>
    <property type="match status" value="1"/>
</dbReference>
<dbReference type="RefSeq" id="XP_053581046.1">
    <property type="nucleotide sequence ID" value="XM_053732133.1"/>
</dbReference>
<dbReference type="GO" id="GO:0016616">
    <property type="term" value="F:oxidoreductase activity, acting on the CH-OH group of donors, NAD or NADP as acceptor"/>
    <property type="evidence" value="ECO:0007669"/>
    <property type="project" value="UniProtKB-ARBA"/>
</dbReference>
<dbReference type="PROSITE" id="PS00798">
    <property type="entry name" value="ALDOKETO_REDUCTASE_1"/>
    <property type="match status" value="1"/>
</dbReference>
<keyword evidence="3" id="KW-0560">Oxidoreductase</keyword>
<evidence type="ECO:0000313" key="6">
    <source>
        <dbReference type="Proteomes" id="UP000483820"/>
    </source>
</evidence>
<dbReference type="FunFam" id="3.20.20.100:FF:000002">
    <property type="entry name" value="2,5-diketo-D-gluconic acid reductase A"/>
    <property type="match status" value="1"/>
</dbReference>
<dbReference type="Proteomes" id="UP000483820">
    <property type="component" value="Chromosome V"/>
</dbReference>
<dbReference type="EMBL" id="WUAV01000005">
    <property type="protein sequence ID" value="KAF1750978.1"/>
    <property type="molecule type" value="Genomic_DNA"/>
</dbReference>
<dbReference type="CDD" id="cd19071">
    <property type="entry name" value="AKR_AKR1-5-like"/>
    <property type="match status" value="1"/>
</dbReference>
<dbReference type="InterPro" id="IPR018170">
    <property type="entry name" value="Aldo/ket_reductase_CS"/>
</dbReference>
<dbReference type="PANTHER" id="PTHR43827:SF3">
    <property type="entry name" value="NADP-DEPENDENT OXIDOREDUCTASE DOMAIN-CONTAINING PROTEIN"/>
    <property type="match status" value="1"/>
</dbReference>
<evidence type="ECO:0000313" key="5">
    <source>
        <dbReference type="EMBL" id="KAF1750978.1"/>
    </source>
</evidence>
<evidence type="ECO:0000256" key="1">
    <source>
        <dbReference type="ARBA" id="ARBA00007905"/>
    </source>
</evidence>
<feature type="domain" description="NADP-dependent oxidoreductase" evidence="4">
    <location>
        <begin position="28"/>
        <end position="286"/>
    </location>
</feature>
<comment type="caution">
    <text evidence="5">The sequence shown here is derived from an EMBL/GenBank/DDBJ whole genome shotgun (WGS) entry which is preliminary data.</text>
</comment>
<evidence type="ECO:0000259" key="4">
    <source>
        <dbReference type="Pfam" id="PF00248"/>
    </source>
</evidence>
<dbReference type="InterPro" id="IPR020471">
    <property type="entry name" value="AKR"/>
</dbReference>
<dbReference type="SUPFAM" id="SSF51430">
    <property type="entry name" value="NAD(P)-linked oxidoreductase"/>
    <property type="match status" value="1"/>
</dbReference>
<evidence type="ECO:0000256" key="2">
    <source>
        <dbReference type="ARBA" id="ARBA00022857"/>
    </source>
</evidence>
<dbReference type="Pfam" id="PF00248">
    <property type="entry name" value="Aldo_ket_red"/>
    <property type="match status" value="1"/>
</dbReference>
<name>A0A6A5G7D7_CAERE</name>
<dbReference type="CTD" id="9810612"/>
<dbReference type="GeneID" id="9810612"/>
<dbReference type="AlphaFoldDB" id="A0A6A5G7D7"/>